<feature type="transmembrane region" description="Helical" evidence="1">
    <location>
        <begin position="17"/>
        <end position="36"/>
    </location>
</feature>
<evidence type="ECO:0000256" key="1">
    <source>
        <dbReference type="SAM" id="Phobius"/>
    </source>
</evidence>
<evidence type="ECO:0000313" key="3">
    <source>
        <dbReference type="Proteomes" id="UP000652427"/>
    </source>
</evidence>
<feature type="transmembrane region" description="Helical" evidence="1">
    <location>
        <begin position="208"/>
        <end position="237"/>
    </location>
</feature>
<proteinExistence type="predicted"/>
<evidence type="ECO:0000313" key="2">
    <source>
        <dbReference type="EMBL" id="NVD26556.1"/>
    </source>
</evidence>
<keyword evidence="1" id="KW-1133">Transmembrane helix</keyword>
<accession>A0ABX2MYY3</accession>
<reference evidence="2 3" key="1">
    <citation type="submission" date="2020-06" db="EMBL/GenBank/DDBJ databases">
        <authorList>
            <person name="Kim S.-J."/>
            <person name="Park S.-J."/>
        </authorList>
    </citation>
    <scope>NUCLEOTIDE SEQUENCE [LARGE SCALE GENOMIC DNA]</scope>
    <source>
        <strain evidence="2 3">SW-151</strain>
    </source>
</reference>
<sequence>MADIKDLIKPPFANYDVVVYFGCGLFSLPLINHYVVEPSGFRFPKFEFEIGTSFANQAVSTLSLLFAVYLLGHMIAFASSLLTEKSIESFFGKASSAILISTMAQERDHLELVTAFIFKKSKEGFRKPNKKLAICRFIILLPVIPLYLLIIWVGGFSYYKSRISYFSISRLRRKAVEKGICTVTLNGPWYKEIEHYVMNRYPIAVSRMYNYLVISGIFRSLSIIFLSCIWMEIYYLLHFSLSGHYHINVLASDLVFGYERFASILALFVVYGFSVSSYMKFQRRYAEEAIFAFLMSED</sequence>
<evidence type="ECO:0008006" key="4">
    <source>
        <dbReference type="Google" id="ProtNLM"/>
    </source>
</evidence>
<keyword evidence="3" id="KW-1185">Reference proteome</keyword>
<gene>
    <name evidence="2" type="ORF">HUO14_01405</name>
</gene>
<keyword evidence="1" id="KW-0472">Membrane</keyword>
<protein>
    <recommendedName>
        <fullName evidence="4">DUF975 family protein</fullName>
    </recommendedName>
</protein>
<keyword evidence="1" id="KW-0812">Transmembrane</keyword>
<feature type="transmembrane region" description="Helical" evidence="1">
    <location>
        <begin position="257"/>
        <end position="275"/>
    </location>
</feature>
<organism evidence="2 3">
    <name type="scientific">Parasphingorhabdus flavimaris</name>
    <dbReference type="NCBI Taxonomy" id="266812"/>
    <lineage>
        <taxon>Bacteria</taxon>
        <taxon>Pseudomonadati</taxon>
        <taxon>Pseudomonadota</taxon>
        <taxon>Alphaproteobacteria</taxon>
        <taxon>Sphingomonadales</taxon>
        <taxon>Sphingomonadaceae</taxon>
        <taxon>Parasphingorhabdus</taxon>
    </lineage>
</organism>
<feature type="transmembrane region" description="Helical" evidence="1">
    <location>
        <begin position="137"/>
        <end position="159"/>
    </location>
</feature>
<dbReference type="RefSeq" id="WP_176278100.1">
    <property type="nucleotide sequence ID" value="NZ_JABWMH010000001.1"/>
</dbReference>
<comment type="caution">
    <text evidence="2">The sequence shown here is derived from an EMBL/GenBank/DDBJ whole genome shotgun (WGS) entry which is preliminary data.</text>
</comment>
<dbReference type="EMBL" id="JABWMH010000001">
    <property type="protein sequence ID" value="NVD26556.1"/>
    <property type="molecule type" value="Genomic_DNA"/>
</dbReference>
<name>A0ABX2MYY3_9SPHN</name>
<feature type="transmembrane region" description="Helical" evidence="1">
    <location>
        <begin position="57"/>
        <end position="82"/>
    </location>
</feature>
<dbReference type="Proteomes" id="UP000652427">
    <property type="component" value="Unassembled WGS sequence"/>
</dbReference>